<organism evidence="3 4">
    <name type="scientific">Streptomyces gamaensis</name>
    <dbReference type="NCBI Taxonomy" id="1763542"/>
    <lineage>
        <taxon>Bacteria</taxon>
        <taxon>Bacillati</taxon>
        <taxon>Actinomycetota</taxon>
        <taxon>Actinomycetes</taxon>
        <taxon>Kitasatosporales</taxon>
        <taxon>Streptomycetaceae</taxon>
        <taxon>Streptomyces</taxon>
    </lineage>
</organism>
<evidence type="ECO:0000256" key="2">
    <source>
        <dbReference type="SAM" id="SignalP"/>
    </source>
</evidence>
<evidence type="ECO:0008006" key="5">
    <source>
        <dbReference type="Google" id="ProtNLM"/>
    </source>
</evidence>
<reference evidence="4" key="1">
    <citation type="journal article" date="2019" name="Int. J. Syst. Evol. Microbiol.">
        <title>The Global Catalogue of Microorganisms (GCM) 10K type strain sequencing project: providing services to taxonomists for standard genome sequencing and annotation.</title>
        <authorList>
            <consortium name="The Broad Institute Genomics Platform"/>
            <consortium name="The Broad Institute Genome Sequencing Center for Infectious Disease"/>
            <person name="Wu L."/>
            <person name="Ma J."/>
        </authorList>
    </citation>
    <scope>NUCLEOTIDE SEQUENCE [LARGE SCALE GENOMIC DNA]</scope>
    <source>
        <strain evidence="4">CGMCC 4.7304</strain>
    </source>
</reference>
<feature type="region of interest" description="Disordered" evidence="1">
    <location>
        <begin position="30"/>
        <end position="56"/>
    </location>
</feature>
<accession>A0ABW0Z6M9</accession>
<evidence type="ECO:0000313" key="3">
    <source>
        <dbReference type="EMBL" id="MFC5722733.1"/>
    </source>
</evidence>
<proteinExistence type="predicted"/>
<feature type="chain" id="PRO_5046832250" description="Secreted protein" evidence="2">
    <location>
        <begin position="23"/>
        <end position="218"/>
    </location>
</feature>
<dbReference type="Proteomes" id="UP001596083">
    <property type="component" value="Unassembled WGS sequence"/>
</dbReference>
<gene>
    <name evidence="3" type="ORF">ACFP1Z_21420</name>
</gene>
<keyword evidence="2" id="KW-0732">Signal</keyword>
<protein>
    <recommendedName>
        <fullName evidence="5">Secreted protein</fullName>
    </recommendedName>
</protein>
<name>A0ABW0Z6M9_9ACTN</name>
<dbReference type="RefSeq" id="WP_390318405.1">
    <property type="nucleotide sequence ID" value="NZ_JBHSPB010000013.1"/>
</dbReference>
<dbReference type="EMBL" id="JBHSPB010000013">
    <property type="protein sequence ID" value="MFC5722733.1"/>
    <property type="molecule type" value="Genomic_DNA"/>
</dbReference>
<feature type="compositionally biased region" description="Low complexity" evidence="1">
    <location>
        <begin position="30"/>
        <end position="41"/>
    </location>
</feature>
<keyword evidence="4" id="KW-1185">Reference proteome</keyword>
<comment type="caution">
    <text evidence="3">The sequence shown here is derived from an EMBL/GenBank/DDBJ whole genome shotgun (WGS) entry which is preliminary data.</text>
</comment>
<evidence type="ECO:0000313" key="4">
    <source>
        <dbReference type="Proteomes" id="UP001596083"/>
    </source>
</evidence>
<sequence length="218" mass="22473">MGGSLAGVVALGVLAFSLFSGAQEPARAAAPAPAASGSGSSRQETAPPSPRYRLTVPSSLLDGQYTLAQDISRTMDGGIAGSRSGSNERNMKGAGGQYTSVSGQGPQTLLVSGLYGEIKDPRRSLDSMFKGMTEHPGVEITTPVKDITPPGVQEPVTCEVFSFTRSGRTGSIAACGWSDHSTVVTVSASDTGTSNRVSLDELAANTAKVRDQVRVPRV</sequence>
<feature type="signal peptide" evidence="2">
    <location>
        <begin position="1"/>
        <end position="22"/>
    </location>
</feature>
<feature type="region of interest" description="Disordered" evidence="1">
    <location>
        <begin position="76"/>
        <end position="103"/>
    </location>
</feature>
<evidence type="ECO:0000256" key="1">
    <source>
        <dbReference type="SAM" id="MobiDB-lite"/>
    </source>
</evidence>